<dbReference type="PANTHER" id="PTHR43350">
    <property type="entry name" value="NAD-DEPENDENT ALCOHOL DEHYDROGENASE"/>
    <property type="match status" value="1"/>
</dbReference>
<dbReference type="Gene3D" id="3.90.180.10">
    <property type="entry name" value="Medium-chain alcohol dehydrogenases, catalytic domain"/>
    <property type="match status" value="1"/>
</dbReference>
<dbReference type="SMART" id="SM00829">
    <property type="entry name" value="PKS_ER"/>
    <property type="match status" value="1"/>
</dbReference>
<dbReference type="Gene3D" id="3.40.50.720">
    <property type="entry name" value="NAD(P)-binding Rossmann-like Domain"/>
    <property type="match status" value="1"/>
</dbReference>
<evidence type="ECO:0000256" key="3">
    <source>
        <dbReference type="ARBA" id="ARBA00022723"/>
    </source>
</evidence>
<dbReference type="InterPro" id="IPR036291">
    <property type="entry name" value="NAD(P)-bd_dom_sf"/>
</dbReference>
<dbReference type="GO" id="GO:0016491">
    <property type="term" value="F:oxidoreductase activity"/>
    <property type="evidence" value="ECO:0007669"/>
    <property type="project" value="UniProtKB-KW"/>
</dbReference>
<keyword evidence="3" id="KW-0479">Metal-binding</keyword>
<evidence type="ECO:0000313" key="7">
    <source>
        <dbReference type="EMBL" id="CAB4933197.1"/>
    </source>
</evidence>
<dbReference type="Pfam" id="PF00107">
    <property type="entry name" value="ADH_zinc_N"/>
    <property type="match status" value="1"/>
</dbReference>
<keyword evidence="5" id="KW-0560">Oxidoreductase</keyword>
<feature type="domain" description="Enoyl reductase (ER)" evidence="6">
    <location>
        <begin position="13"/>
        <end position="364"/>
    </location>
</feature>
<keyword evidence="4" id="KW-0862">Zinc</keyword>
<dbReference type="InterPro" id="IPR020843">
    <property type="entry name" value="ER"/>
</dbReference>
<dbReference type="InterPro" id="IPR002328">
    <property type="entry name" value="ADH_Zn_CS"/>
</dbReference>
<reference evidence="7" key="1">
    <citation type="submission" date="2020-05" db="EMBL/GenBank/DDBJ databases">
        <authorList>
            <person name="Chiriac C."/>
            <person name="Salcher M."/>
            <person name="Ghai R."/>
            <person name="Kavagutti S V."/>
        </authorList>
    </citation>
    <scope>NUCLEOTIDE SEQUENCE</scope>
</reference>
<dbReference type="CDD" id="cd08279">
    <property type="entry name" value="Zn_ADH_class_III"/>
    <property type="match status" value="1"/>
</dbReference>
<dbReference type="SUPFAM" id="SSF50129">
    <property type="entry name" value="GroES-like"/>
    <property type="match status" value="2"/>
</dbReference>
<dbReference type="InterPro" id="IPR013149">
    <property type="entry name" value="ADH-like_C"/>
</dbReference>
<evidence type="ECO:0000256" key="1">
    <source>
        <dbReference type="ARBA" id="ARBA00001947"/>
    </source>
</evidence>
<accession>A0A6J7ISP9</accession>
<dbReference type="GO" id="GO:0008270">
    <property type="term" value="F:zinc ion binding"/>
    <property type="evidence" value="ECO:0007669"/>
    <property type="project" value="InterPro"/>
</dbReference>
<dbReference type="InterPro" id="IPR013154">
    <property type="entry name" value="ADH-like_N"/>
</dbReference>
<dbReference type="Pfam" id="PF08240">
    <property type="entry name" value="ADH_N"/>
    <property type="match status" value="1"/>
</dbReference>
<evidence type="ECO:0000256" key="2">
    <source>
        <dbReference type="ARBA" id="ARBA00008072"/>
    </source>
</evidence>
<proteinExistence type="inferred from homology"/>
<comment type="similarity">
    <text evidence="2">Belongs to the zinc-containing alcohol dehydrogenase family.</text>
</comment>
<evidence type="ECO:0000259" key="6">
    <source>
        <dbReference type="SMART" id="SM00829"/>
    </source>
</evidence>
<dbReference type="EMBL" id="CAFBNF010000023">
    <property type="protein sequence ID" value="CAB4933197.1"/>
    <property type="molecule type" value="Genomic_DNA"/>
</dbReference>
<dbReference type="SUPFAM" id="SSF51735">
    <property type="entry name" value="NAD(P)-binding Rossmann-fold domains"/>
    <property type="match status" value="1"/>
</dbReference>
<protein>
    <submittedName>
        <fullName evidence="7">Unannotated protein</fullName>
    </submittedName>
</protein>
<comment type="cofactor">
    <cofactor evidence="1">
        <name>Zn(2+)</name>
        <dbReference type="ChEBI" id="CHEBI:29105"/>
    </cofactor>
</comment>
<name>A0A6J7ISP9_9ZZZZ</name>
<dbReference type="AlphaFoldDB" id="A0A6J7ISP9"/>
<dbReference type="PANTHER" id="PTHR43350:SF19">
    <property type="entry name" value="D-GULOSIDE 3-DEHYDROGENASE"/>
    <property type="match status" value="1"/>
</dbReference>
<sequence>MPTPMKAALLLEGSAELQITDVLLDEPLPREVVVRTERIGLCHSDVHYVEGSLSIDKPALLGHEVAGIVESVGPQVTRLRPGMRVVATVTPSCGGCHHCLAGRPTQCARVSEMRFRPRPRVTLPDGTPVQTLGGIGAFGEAFLASEDALAGVPDDIPAAVACLLGCCVATGVGAVVHGAQIGSQDTVAVIGCGGVGIAAIQGARLAGARRIVALDTVPAKLEIAMRFGATDVLLSQSDSVSTVAQIHELIPGGVTHAIEAVGSPVTAALAFDLLAPNGTATILGLMRAGETLTISADALVYGDRRIQGAYMGANRFLSDVEMFVDHYRRGRLDLDGMVTAVIPFDQINDGLARMRDAHTVRIVVAPTS</sequence>
<evidence type="ECO:0000256" key="5">
    <source>
        <dbReference type="ARBA" id="ARBA00023002"/>
    </source>
</evidence>
<gene>
    <name evidence="7" type="ORF">UFOPK3773_00375</name>
</gene>
<dbReference type="PROSITE" id="PS00059">
    <property type="entry name" value="ADH_ZINC"/>
    <property type="match status" value="1"/>
</dbReference>
<dbReference type="InterPro" id="IPR011032">
    <property type="entry name" value="GroES-like_sf"/>
</dbReference>
<dbReference type="FunFam" id="3.40.50.720:FF:000003">
    <property type="entry name" value="S-(hydroxymethyl)glutathione dehydrogenase"/>
    <property type="match status" value="1"/>
</dbReference>
<organism evidence="7">
    <name type="scientific">freshwater metagenome</name>
    <dbReference type="NCBI Taxonomy" id="449393"/>
    <lineage>
        <taxon>unclassified sequences</taxon>
        <taxon>metagenomes</taxon>
        <taxon>ecological metagenomes</taxon>
    </lineage>
</organism>
<evidence type="ECO:0000256" key="4">
    <source>
        <dbReference type="ARBA" id="ARBA00022833"/>
    </source>
</evidence>